<keyword evidence="1" id="KW-1133">Transmembrane helix</keyword>
<feature type="transmembrane region" description="Helical" evidence="1">
    <location>
        <begin position="12"/>
        <end position="37"/>
    </location>
</feature>
<keyword evidence="1" id="KW-0812">Transmembrane</keyword>
<evidence type="ECO:0000256" key="1">
    <source>
        <dbReference type="SAM" id="Phobius"/>
    </source>
</evidence>
<name>A0A6M2D910_RHIMP</name>
<reference evidence="2" key="1">
    <citation type="submission" date="2019-09" db="EMBL/GenBank/DDBJ databases">
        <title>Organ-specific transcriptomic study of the physiology of the cattle tick, Rhipicephalus microplus.</title>
        <authorList>
            <person name="Tirloni L."/>
            <person name="Braz G."/>
            <person name="Gandara A.C.P."/>
            <person name="Sabadin G.A."/>
            <person name="da Silva R.M."/>
            <person name="Guizzo M.G."/>
            <person name="Machado J.A."/>
            <person name="Costa E.P."/>
            <person name="Gomes H.F."/>
            <person name="Moraes J."/>
            <person name="Mota M.B.S."/>
            <person name="Mesquita R.D."/>
            <person name="Alvarenga P.H."/>
            <person name="Alves F."/>
            <person name="Seixas A."/>
            <person name="da Fonseca R.N."/>
            <person name="Fogaca A."/>
            <person name="Logullo C."/>
            <person name="Tanaka A."/>
            <person name="Daffre S."/>
            <person name="Termignoni C."/>
            <person name="Vaz I.S.Jr."/>
            <person name="Oliveira P.L."/>
            <person name="Ribeiro J.M."/>
        </authorList>
    </citation>
    <scope>NUCLEOTIDE SEQUENCE</scope>
    <source>
        <strain evidence="2">Porto Alegre</strain>
    </source>
</reference>
<keyword evidence="1" id="KW-0472">Membrane</keyword>
<protein>
    <submittedName>
        <fullName evidence="2">Putative secreted protein ovary overexpressed</fullName>
    </submittedName>
</protein>
<organism evidence="2">
    <name type="scientific">Rhipicephalus microplus</name>
    <name type="common">Cattle tick</name>
    <name type="synonym">Boophilus microplus</name>
    <dbReference type="NCBI Taxonomy" id="6941"/>
    <lineage>
        <taxon>Eukaryota</taxon>
        <taxon>Metazoa</taxon>
        <taxon>Ecdysozoa</taxon>
        <taxon>Arthropoda</taxon>
        <taxon>Chelicerata</taxon>
        <taxon>Arachnida</taxon>
        <taxon>Acari</taxon>
        <taxon>Parasitiformes</taxon>
        <taxon>Ixodida</taxon>
        <taxon>Ixodoidea</taxon>
        <taxon>Ixodidae</taxon>
        <taxon>Rhipicephalinae</taxon>
        <taxon>Rhipicephalus</taxon>
        <taxon>Boophilus</taxon>
    </lineage>
</organism>
<dbReference type="EMBL" id="GHWJ01009835">
    <property type="protein sequence ID" value="NOV42572.1"/>
    <property type="molecule type" value="Transcribed_RNA"/>
</dbReference>
<evidence type="ECO:0000313" key="2">
    <source>
        <dbReference type="EMBL" id="NOV42572.1"/>
    </source>
</evidence>
<sequence>MQHFKSAGLCRFTLAPLCHCLVWCLMSFTSRLIYAWIGKSLLRVVSKYVDFTSNMVGIHCMYISHSSRFVCRQAELLLFHYVKNIFQDPIFRCGMHQCFVIHLIVPVKTCRVLVCTENSGADVHLIVFVNNIIIAA</sequence>
<dbReference type="AlphaFoldDB" id="A0A6M2D910"/>
<accession>A0A6M2D910</accession>
<proteinExistence type="predicted"/>